<keyword evidence="2" id="KW-1185">Reference proteome</keyword>
<dbReference type="InterPro" id="IPR036397">
    <property type="entry name" value="RNaseH_sf"/>
</dbReference>
<dbReference type="Proteomes" id="UP001472677">
    <property type="component" value="Unassembled WGS sequence"/>
</dbReference>
<gene>
    <name evidence="1" type="ORF">V6N12_016617</name>
</gene>
<dbReference type="Gene3D" id="3.30.420.10">
    <property type="entry name" value="Ribonuclease H-like superfamily/Ribonuclease H"/>
    <property type="match status" value="1"/>
</dbReference>
<accession>A0ABR2CE60</accession>
<sequence length="115" mass="12626">MCVLRLSWWYKAKWLENSVVTIDLVLSPNIFFLIILRTKNQQKTCWVAPGKCVLKFNTDGAVEGSAGKAGIGGVLRDYSSKTSMYFLKSAGVVDVMSAEILALVEAMKLFGESNG</sequence>
<evidence type="ECO:0000313" key="2">
    <source>
        <dbReference type="Proteomes" id="UP001472677"/>
    </source>
</evidence>
<name>A0ABR2CE60_9ROSI</name>
<proteinExistence type="predicted"/>
<dbReference type="EMBL" id="JBBPBM010000055">
    <property type="protein sequence ID" value="KAK8517776.1"/>
    <property type="molecule type" value="Genomic_DNA"/>
</dbReference>
<evidence type="ECO:0008006" key="3">
    <source>
        <dbReference type="Google" id="ProtNLM"/>
    </source>
</evidence>
<reference evidence="1 2" key="1">
    <citation type="journal article" date="2024" name="G3 (Bethesda)">
        <title>Genome assembly of Hibiscus sabdariffa L. provides insights into metabolisms of medicinal natural products.</title>
        <authorList>
            <person name="Kim T."/>
        </authorList>
    </citation>
    <scope>NUCLEOTIDE SEQUENCE [LARGE SCALE GENOMIC DNA]</scope>
    <source>
        <strain evidence="1">TK-2024</strain>
        <tissue evidence="1">Old leaves</tissue>
    </source>
</reference>
<protein>
    <recommendedName>
        <fullName evidence="3">RNase H type-1 domain-containing protein</fullName>
    </recommendedName>
</protein>
<comment type="caution">
    <text evidence="1">The sequence shown here is derived from an EMBL/GenBank/DDBJ whole genome shotgun (WGS) entry which is preliminary data.</text>
</comment>
<dbReference type="SUPFAM" id="SSF53098">
    <property type="entry name" value="Ribonuclease H-like"/>
    <property type="match status" value="1"/>
</dbReference>
<evidence type="ECO:0000313" key="1">
    <source>
        <dbReference type="EMBL" id="KAK8517776.1"/>
    </source>
</evidence>
<dbReference type="InterPro" id="IPR012337">
    <property type="entry name" value="RNaseH-like_sf"/>
</dbReference>
<organism evidence="1 2">
    <name type="scientific">Hibiscus sabdariffa</name>
    <name type="common">roselle</name>
    <dbReference type="NCBI Taxonomy" id="183260"/>
    <lineage>
        <taxon>Eukaryota</taxon>
        <taxon>Viridiplantae</taxon>
        <taxon>Streptophyta</taxon>
        <taxon>Embryophyta</taxon>
        <taxon>Tracheophyta</taxon>
        <taxon>Spermatophyta</taxon>
        <taxon>Magnoliopsida</taxon>
        <taxon>eudicotyledons</taxon>
        <taxon>Gunneridae</taxon>
        <taxon>Pentapetalae</taxon>
        <taxon>rosids</taxon>
        <taxon>malvids</taxon>
        <taxon>Malvales</taxon>
        <taxon>Malvaceae</taxon>
        <taxon>Malvoideae</taxon>
        <taxon>Hibiscus</taxon>
    </lineage>
</organism>